<feature type="non-terminal residue" evidence="3">
    <location>
        <position position="257"/>
    </location>
</feature>
<keyword evidence="2" id="KW-0812">Transmembrane</keyword>
<proteinExistence type="predicted"/>
<reference evidence="3" key="1">
    <citation type="submission" date="2013-08" db="EMBL/GenBank/DDBJ databases">
        <authorList>
            <person name="Mendez C."/>
            <person name="Richter M."/>
            <person name="Ferrer M."/>
            <person name="Sanchez J."/>
        </authorList>
    </citation>
    <scope>NUCLEOTIDE SEQUENCE</scope>
</reference>
<feature type="transmembrane region" description="Helical" evidence="2">
    <location>
        <begin position="7"/>
        <end position="32"/>
    </location>
</feature>
<evidence type="ECO:0000313" key="3">
    <source>
        <dbReference type="EMBL" id="EQD32262.1"/>
    </source>
</evidence>
<dbReference type="EMBL" id="AUZY01011883">
    <property type="protein sequence ID" value="EQD32262.1"/>
    <property type="molecule type" value="Genomic_DNA"/>
</dbReference>
<feature type="compositionally biased region" description="Basic and acidic residues" evidence="1">
    <location>
        <begin position="178"/>
        <end position="208"/>
    </location>
</feature>
<keyword evidence="2" id="KW-1133">Transmembrane helix</keyword>
<feature type="transmembrane region" description="Helical" evidence="2">
    <location>
        <begin position="130"/>
        <end position="149"/>
    </location>
</feature>
<name>T0YK01_9ZZZZ</name>
<keyword evidence="2" id="KW-0472">Membrane</keyword>
<accession>T0YK01</accession>
<feature type="transmembrane region" description="Helical" evidence="2">
    <location>
        <begin position="99"/>
        <end position="124"/>
    </location>
</feature>
<organism evidence="3">
    <name type="scientific">mine drainage metagenome</name>
    <dbReference type="NCBI Taxonomy" id="410659"/>
    <lineage>
        <taxon>unclassified sequences</taxon>
        <taxon>metagenomes</taxon>
        <taxon>ecological metagenomes</taxon>
    </lineage>
</organism>
<gene>
    <name evidence="3" type="ORF">B1B_17759</name>
</gene>
<dbReference type="AlphaFoldDB" id="T0YK01"/>
<sequence>MVVQGVLLVFVWILDPSLLPVAFLGAILFSMFTMGQRVLNEAAYLRIDHKANDLYLASPITPEGYFLGMALGILAVYVGPVLVIGLLSIRVVPYTPAIAALMVLLAAGVWLFSASTGYIFSTFFRDNRAIWAYSSLFFNLFGVLFPVFYPPDPLPGRPPGDRPGPSSERRRRAPPIVDRGDRTLVRGDRAGRDVPRRRSGPDPLRRDPLGPADLPGGVTVATRTLAVGGEPPPQGRSLPAFAIIGWRWIGRNPAVAV</sequence>
<protein>
    <submittedName>
        <fullName evidence="3">ABC-2 type transporter</fullName>
    </submittedName>
</protein>
<reference evidence="3" key="2">
    <citation type="journal article" date="2014" name="ISME J.">
        <title>Microbial stratification in low pH oxic and suboxic macroscopic growths along an acid mine drainage.</title>
        <authorList>
            <person name="Mendez-Garcia C."/>
            <person name="Mesa V."/>
            <person name="Sprenger R.R."/>
            <person name="Richter M."/>
            <person name="Diez M.S."/>
            <person name="Solano J."/>
            <person name="Bargiela R."/>
            <person name="Golyshina O.V."/>
            <person name="Manteca A."/>
            <person name="Ramos J.L."/>
            <person name="Gallego J.R."/>
            <person name="Llorente I."/>
            <person name="Martins Dos Santos V.A."/>
            <person name="Jensen O.N."/>
            <person name="Pelaez A.I."/>
            <person name="Sanchez J."/>
            <person name="Ferrer M."/>
        </authorList>
    </citation>
    <scope>NUCLEOTIDE SEQUENCE</scope>
</reference>
<evidence type="ECO:0000256" key="2">
    <source>
        <dbReference type="SAM" id="Phobius"/>
    </source>
</evidence>
<feature type="region of interest" description="Disordered" evidence="1">
    <location>
        <begin position="155"/>
        <end position="216"/>
    </location>
</feature>
<feature type="transmembrane region" description="Helical" evidence="2">
    <location>
        <begin position="65"/>
        <end position="87"/>
    </location>
</feature>
<comment type="caution">
    <text evidence="3">The sequence shown here is derived from an EMBL/GenBank/DDBJ whole genome shotgun (WGS) entry which is preliminary data.</text>
</comment>
<evidence type="ECO:0000256" key="1">
    <source>
        <dbReference type="SAM" id="MobiDB-lite"/>
    </source>
</evidence>